<gene>
    <name evidence="2" type="ORF">SARC_09755</name>
</gene>
<feature type="compositionally biased region" description="Polar residues" evidence="1">
    <location>
        <begin position="126"/>
        <end position="145"/>
    </location>
</feature>
<proteinExistence type="predicted"/>
<dbReference type="GeneID" id="25910259"/>
<accession>A0A0L0FLY6</accession>
<name>A0A0L0FLY6_9EUKA</name>
<reference evidence="2 3" key="1">
    <citation type="submission" date="2011-02" db="EMBL/GenBank/DDBJ databases">
        <title>The Genome Sequence of Sphaeroforma arctica JP610.</title>
        <authorList>
            <consortium name="The Broad Institute Genome Sequencing Platform"/>
            <person name="Russ C."/>
            <person name="Cuomo C."/>
            <person name="Young S.K."/>
            <person name="Zeng Q."/>
            <person name="Gargeya S."/>
            <person name="Alvarado L."/>
            <person name="Berlin A."/>
            <person name="Chapman S.B."/>
            <person name="Chen Z."/>
            <person name="Freedman E."/>
            <person name="Gellesch M."/>
            <person name="Goldberg J."/>
            <person name="Griggs A."/>
            <person name="Gujja S."/>
            <person name="Heilman E."/>
            <person name="Heiman D."/>
            <person name="Howarth C."/>
            <person name="Mehta T."/>
            <person name="Neiman D."/>
            <person name="Pearson M."/>
            <person name="Roberts A."/>
            <person name="Saif S."/>
            <person name="Shea T."/>
            <person name="Shenoy N."/>
            <person name="Sisk P."/>
            <person name="Stolte C."/>
            <person name="Sykes S."/>
            <person name="White J."/>
            <person name="Yandava C."/>
            <person name="Burger G."/>
            <person name="Gray M.W."/>
            <person name="Holland P.W.H."/>
            <person name="King N."/>
            <person name="Lang F.B.F."/>
            <person name="Roger A.J."/>
            <person name="Ruiz-Trillo I."/>
            <person name="Haas B."/>
            <person name="Nusbaum C."/>
            <person name="Birren B."/>
        </authorList>
    </citation>
    <scope>NUCLEOTIDE SEQUENCE [LARGE SCALE GENOMIC DNA]</scope>
    <source>
        <strain evidence="2 3">JP610</strain>
    </source>
</reference>
<feature type="compositionally biased region" description="Polar residues" evidence="1">
    <location>
        <begin position="205"/>
        <end position="214"/>
    </location>
</feature>
<evidence type="ECO:0000256" key="1">
    <source>
        <dbReference type="SAM" id="MobiDB-lite"/>
    </source>
</evidence>
<dbReference type="RefSeq" id="XP_014151694.1">
    <property type="nucleotide sequence ID" value="XM_014296219.1"/>
</dbReference>
<sequence length="223" mass="23846">MSTTGVISSRLFESSYNVPCGCHDNENVEAESESLADSFLNSDDEAYDPEEFKRLCVMDYSSVMEVMTAREHKERTAPESIFIPNSTFPDCSVDALERSFRGIAPEPAPTSTVEGSGGVGSIQRVDPNTQGLIGHPQSGTHTGDAQATVGGASTGEQVDTSPKGKEKAIVVSDLDEWDEPDTQMFHSQKHTAYHNSSPTVGGASTGEQVNTSPKGQKESHSSE</sequence>
<evidence type="ECO:0000313" key="3">
    <source>
        <dbReference type="Proteomes" id="UP000054560"/>
    </source>
</evidence>
<protein>
    <submittedName>
        <fullName evidence="2">Uncharacterized protein</fullName>
    </submittedName>
</protein>
<dbReference type="AlphaFoldDB" id="A0A0L0FLY6"/>
<keyword evidence="3" id="KW-1185">Reference proteome</keyword>
<feature type="region of interest" description="Disordered" evidence="1">
    <location>
        <begin position="103"/>
        <end position="223"/>
    </location>
</feature>
<evidence type="ECO:0000313" key="2">
    <source>
        <dbReference type="EMBL" id="KNC77792.1"/>
    </source>
</evidence>
<dbReference type="Proteomes" id="UP000054560">
    <property type="component" value="Unassembled WGS sequence"/>
</dbReference>
<dbReference type="EMBL" id="KQ242629">
    <property type="protein sequence ID" value="KNC77792.1"/>
    <property type="molecule type" value="Genomic_DNA"/>
</dbReference>
<organism evidence="2 3">
    <name type="scientific">Sphaeroforma arctica JP610</name>
    <dbReference type="NCBI Taxonomy" id="667725"/>
    <lineage>
        <taxon>Eukaryota</taxon>
        <taxon>Ichthyosporea</taxon>
        <taxon>Ichthyophonida</taxon>
        <taxon>Sphaeroforma</taxon>
    </lineage>
</organism>